<dbReference type="Proteomes" id="UP000036771">
    <property type="component" value="Unassembled WGS sequence"/>
</dbReference>
<feature type="region of interest" description="Disordered" evidence="1">
    <location>
        <begin position="96"/>
        <end position="135"/>
    </location>
</feature>
<comment type="caution">
    <text evidence="2">The sequence shown here is derived from an EMBL/GenBank/DDBJ whole genome shotgun (WGS) entry which is preliminary data.</text>
</comment>
<proteinExistence type="predicted"/>
<reference evidence="2 3" key="1">
    <citation type="submission" date="2015-03" db="EMBL/GenBank/DDBJ databases">
        <title>Caedibacter varicaedens, whole genome shotgun sequence.</title>
        <authorList>
            <person name="Suzuki H."/>
            <person name="Dapper A.L."/>
            <person name="Gibson A.K."/>
            <person name="Jackson C."/>
            <person name="Lee H."/>
            <person name="Pejaver V.R."/>
            <person name="Doak T."/>
            <person name="Lynch M."/>
        </authorList>
    </citation>
    <scope>NUCLEOTIDE SEQUENCE [LARGE SCALE GENOMIC DNA]</scope>
</reference>
<name>A0A0K8MC28_9PROT</name>
<dbReference type="AlphaFoldDB" id="A0A0K8MC28"/>
<accession>A0A0K8MC28</accession>
<dbReference type="EMBL" id="BBVC01000022">
    <property type="protein sequence ID" value="GAO98022.1"/>
    <property type="molecule type" value="Genomic_DNA"/>
</dbReference>
<sequence length="135" mass="15151">MNVEIKESLSKMICEDTLPASKVAQFLHISTKTLEGLRNKGGGPYYIDVNEKVKRYPRIACYQWAVSRLRKSTSDDGSQVQEILKSLEKFAEENLQSNLMPEVKKAPGRPRTLPPAANLPQQVTGQEIDQQPVNP</sequence>
<protein>
    <submittedName>
        <fullName evidence="2">Uncharacterized protein</fullName>
    </submittedName>
</protein>
<dbReference type="STRING" id="1629334.Cva_00665"/>
<gene>
    <name evidence="2" type="ORF">Cva_00665</name>
</gene>
<evidence type="ECO:0000313" key="3">
    <source>
        <dbReference type="Proteomes" id="UP000036771"/>
    </source>
</evidence>
<evidence type="ECO:0000313" key="2">
    <source>
        <dbReference type="EMBL" id="GAO98022.1"/>
    </source>
</evidence>
<organism evidence="2 3">
    <name type="scientific">Caedimonas varicaedens</name>
    <dbReference type="NCBI Taxonomy" id="1629334"/>
    <lineage>
        <taxon>Bacteria</taxon>
        <taxon>Pseudomonadati</taxon>
        <taxon>Pseudomonadota</taxon>
        <taxon>Alphaproteobacteria</taxon>
        <taxon>Holosporales</taxon>
        <taxon>Caedimonadaceae</taxon>
        <taxon>Caedimonas</taxon>
    </lineage>
</organism>
<feature type="compositionally biased region" description="Polar residues" evidence="1">
    <location>
        <begin position="119"/>
        <end position="135"/>
    </location>
</feature>
<keyword evidence="3" id="KW-1185">Reference proteome</keyword>
<evidence type="ECO:0000256" key="1">
    <source>
        <dbReference type="SAM" id="MobiDB-lite"/>
    </source>
</evidence>
<dbReference type="OrthoDB" id="9806994at2"/>